<feature type="transmembrane region" description="Helical" evidence="10">
    <location>
        <begin position="262"/>
        <end position="283"/>
    </location>
</feature>
<evidence type="ECO:0000256" key="8">
    <source>
        <dbReference type="ARBA" id="ARBA00023136"/>
    </source>
</evidence>
<evidence type="ECO:0000313" key="11">
    <source>
        <dbReference type="EMBL" id="PPB48027.1"/>
    </source>
</evidence>
<evidence type="ECO:0000313" key="12">
    <source>
        <dbReference type="Proteomes" id="UP000239297"/>
    </source>
</evidence>
<keyword evidence="6" id="KW-0769">Symport</keyword>
<dbReference type="OrthoDB" id="3185611at2"/>
<feature type="transmembrane region" description="Helical" evidence="10">
    <location>
        <begin position="45"/>
        <end position="68"/>
    </location>
</feature>
<feature type="region of interest" description="Disordered" evidence="9">
    <location>
        <begin position="334"/>
        <end position="361"/>
    </location>
</feature>
<evidence type="ECO:0000256" key="2">
    <source>
        <dbReference type="ARBA" id="ARBA00022448"/>
    </source>
</evidence>
<dbReference type="AlphaFoldDB" id="A0A2S5IU15"/>
<evidence type="ECO:0000256" key="7">
    <source>
        <dbReference type="ARBA" id="ARBA00022989"/>
    </source>
</evidence>
<comment type="caution">
    <text evidence="11">The sequence shown here is derived from an EMBL/GenBank/DDBJ whole genome shotgun (WGS) entry which is preliminary data.</text>
</comment>
<feature type="transmembrane region" description="Helical" evidence="10">
    <location>
        <begin position="171"/>
        <end position="190"/>
    </location>
</feature>
<evidence type="ECO:0000256" key="6">
    <source>
        <dbReference type="ARBA" id="ARBA00022847"/>
    </source>
</evidence>
<feature type="transmembrane region" description="Helical" evidence="10">
    <location>
        <begin position="146"/>
        <end position="165"/>
    </location>
</feature>
<dbReference type="GO" id="GO:0016020">
    <property type="term" value="C:membrane"/>
    <property type="evidence" value="ECO:0007669"/>
    <property type="project" value="InterPro"/>
</dbReference>
<gene>
    <name evidence="11" type="ORF">C4K88_16380</name>
</gene>
<reference evidence="11 12" key="1">
    <citation type="journal article" date="2014" name="Int. J. Syst. Evol. Microbiol.">
        <title>Arthrobacter pityocampae sp. nov., isolated from Thaumetopoea pityocampa (Lep., Thaumetopoeidae).</title>
        <authorList>
            <person name="Ince I.A."/>
            <person name="Demirbag Z."/>
            <person name="Kati H."/>
        </authorList>
    </citation>
    <scope>NUCLEOTIDE SEQUENCE [LARGE SCALE GENOMIC DNA]</scope>
    <source>
        <strain evidence="11 12">Tp2</strain>
    </source>
</reference>
<evidence type="ECO:0000256" key="10">
    <source>
        <dbReference type="SAM" id="Phobius"/>
    </source>
</evidence>
<evidence type="ECO:0000256" key="1">
    <source>
        <dbReference type="ARBA" id="ARBA00006430"/>
    </source>
</evidence>
<evidence type="ECO:0000256" key="3">
    <source>
        <dbReference type="ARBA" id="ARBA00022475"/>
    </source>
</evidence>
<dbReference type="GO" id="GO:0015649">
    <property type="term" value="F:2-keto-3-deoxygluconate:proton symporter activity"/>
    <property type="evidence" value="ECO:0007669"/>
    <property type="project" value="InterPro"/>
</dbReference>
<evidence type="ECO:0000256" key="5">
    <source>
        <dbReference type="ARBA" id="ARBA00022692"/>
    </source>
</evidence>
<evidence type="ECO:0000256" key="9">
    <source>
        <dbReference type="SAM" id="MobiDB-lite"/>
    </source>
</evidence>
<name>A0A2S5IU15_9MICC</name>
<keyword evidence="2" id="KW-0813">Transport</keyword>
<feature type="transmembrane region" description="Helical" evidence="10">
    <location>
        <begin position="111"/>
        <end position="134"/>
    </location>
</feature>
<feature type="transmembrane region" description="Helical" evidence="10">
    <location>
        <begin position="20"/>
        <end position="39"/>
    </location>
</feature>
<accession>A0A2S5IU15</accession>
<comment type="similarity">
    <text evidence="1">Belongs to the KdgT transporter family.</text>
</comment>
<dbReference type="EMBL" id="PRKW01000007">
    <property type="protein sequence ID" value="PPB48027.1"/>
    <property type="molecule type" value="Genomic_DNA"/>
</dbReference>
<sequence>MAAESLPKSRIPLFDGMNRIPGGLMLIPLILGSIVGTFAPGFLELGSFTTALFAESALPLIAVLIFATGMQITAKASGPVLATTGVVLLFKTIIPAALVAGLGLLVGVDGILGISILALLASFDNSNGGLWLAFTGRYGDYRDRGAYMASAINDGPFFTLLFLGISGLGNIPFLTLLAAVIPLILGFIVGNLDAKWTEVMRPVPNIVIPFFAFALGTGIDLRNVITGGLSGIFVGIAATLITGTLVYFGYRFILRRGIKSGIGIASATTAGNSIATPAIVAAADPSFSPFVEVATAQVASAVLVTAIFAPLLATWVLKRQGGLDTDDAAQVVTTSASDLPPAGDPSAPATRARRTGQDGDA</sequence>
<protein>
    <submittedName>
        <fullName evidence="11">2-keto-3-deoxygluconate permease</fullName>
    </submittedName>
</protein>
<feature type="transmembrane region" description="Helical" evidence="10">
    <location>
        <begin position="295"/>
        <end position="317"/>
    </location>
</feature>
<keyword evidence="3" id="KW-1003">Cell membrane</keyword>
<dbReference type="RefSeq" id="WP_104122721.1">
    <property type="nucleotide sequence ID" value="NZ_PRKW01000007.1"/>
</dbReference>
<proteinExistence type="inferred from homology"/>
<feature type="transmembrane region" description="Helical" evidence="10">
    <location>
        <begin position="202"/>
        <end position="219"/>
    </location>
</feature>
<keyword evidence="12" id="KW-1185">Reference proteome</keyword>
<evidence type="ECO:0000256" key="4">
    <source>
        <dbReference type="ARBA" id="ARBA00022597"/>
    </source>
</evidence>
<keyword evidence="8 10" id="KW-0472">Membrane</keyword>
<organism evidence="11 12">
    <name type="scientific">Arthrobacter pityocampae</name>
    <dbReference type="NCBI Taxonomy" id="547334"/>
    <lineage>
        <taxon>Bacteria</taxon>
        <taxon>Bacillati</taxon>
        <taxon>Actinomycetota</taxon>
        <taxon>Actinomycetes</taxon>
        <taxon>Micrococcales</taxon>
        <taxon>Micrococcaceae</taxon>
        <taxon>Arthrobacter</taxon>
    </lineage>
</organism>
<keyword evidence="4" id="KW-0762">Sugar transport</keyword>
<keyword evidence="7 10" id="KW-1133">Transmembrane helix</keyword>
<keyword evidence="5 10" id="KW-0812">Transmembrane</keyword>
<dbReference type="Pfam" id="PF03812">
    <property type="entry name" value="KdgT"/>
    <property type="match status" value="1"/>
</dbReference>
<dbReference type="Proteomes" id="UP000239297">
    <property type="component" value="Unassembled WGS sequence"/>
</dbReference>
<feature type="transmembrane region" description="Helical" evidence="10">
    <location>
        <begin position="225"/>
        <end position="250"/>
    </location>
</feature>
<dbReference type="InterPro" id="IPR004684">
    <property type="entry name" value="2keto-3dGluconate_permease"/>
</dbReference>
<feature type="transmembrane region" description="Helical" evidence="10">
    <location>
        <begin position="80"/>
        <end position="105"/>
    </location>
</feature>